<name>A0A4C2EDP8_9SACH</name>
<reference evidence="4 5" key="1">
    <citation type="submission" date="2019-01" db="EMBL/GenBank/DDBJ databases">
        <title>Draft Genome Sequencing of Zygosaccharomyces mellis Ca-7.</title>
        <authorList>
            <person name="Shiwa Y."/>
            <person name="Kanesaki Y."/>
            <person name="Ishige T."/>
            <person name="Mura K."/>
            <person name="Hori T."/>
            <person name="Tamura T."/>
        </authorList>
    </citation>
    <scope>NUCLEOTIDE SEQUENCE [LARGE SCALE GENOMIC DNA]</scope>
    <source>
        <strain evidence="4 5">Ca-7</strain>
    </source>
</reference>
<dbReference type="EMBL" id="BIMX01000017">
    <property type="protein sequence ID" value="GCF00373.1"/>
    <property type="molecule type" value="Genomic_DNA"/>
</dbReference>
<sequence>MKFEDYKNQLPWLKNTLQDHAKVTNLRYDPSKSTIHIHVRCNGREFDLSHLECKIMYSQTYHEPQLLLRIWKLSQIEGITCVEPWFPKELDHALPMPNWFRFGLDTVSTTSTDESAAWYSIHACDTANIVGDRPIFQPTYLSRWASVFLFDWFQNLD</sequence>
<accession>A0A4C2EDP8</accession>
<evidence type="ECO:0000256" key="1">
    <source>
        <dbReference type="ARBA" id="ARBA00022786"/>
    </source>
</evidence>
<keyword evidence="1" id="KW-0833">Ubl conjugation pathway</keyword>
<proteinExistence type="predicted"/>
<dbReference type="AlphaFoldDB" id="A0A4C2EDP8"/>
<dbReference type="InterPro" id="IPR007135">
    <property type="entry name" value="Atg3/Atg10"/>
</dbReference>
<keyword evidence="3" id="KW-0072">Autophagy</keyword>
<evidence type="ECO:0000313" key="4">
    <source>
        <dbReference type="EMBL" id="GCF00373.1"/>
    </source>
</evidence>
<comment type="caution">
    <text evidence="4">The sequence shown here is derived from an EMBL/GenBank/DDBJ whole genome shotgun (WGS) entry which is preliminary data.</text>
</comment>
<protein>
    <submittedName>
        <fullName evidence="4">E2-like conjugating enzyme atg10</fullName>
    </submittedName>
</protein>
<dbReference type="OrthoDB" id="4031501at2759"/>
<keyword evidence="2" id="KW-0813">Transport</keyword>
<dbReference type="Gene3D" id="3.30.1460.50">
    <property type="match status" value="1"/>
</dbReference>
<dbReference type="Pfam" id="PF03987">
    <property type="entry name" value="Autophagy_act_C"/>
    <property type="match status" value="1"/>
</dbReference>
<dbReference type="Proteomes" id="UP000301737">
    <property type="component" value="Unassembled WGS sequence"/>
</dbReference>
<evidence type="ECO:0000313" key="5">
    <source>
        <dbReference type="Proteomes" id="UP000301737"/>
    </source>
</evidence>
<evidence type="ECO:0000256" key="3">
    <source>
        <dbReference type="ARBA" id="ARBA00023006"/>
    </source>
</evidence>
<dbReference type="GO" id="GO:0015031">
    <property type="term" value="P:protein transport"/>
    <property type="evidence" value="ECO:0007669"/>
    <property type="project" value="UniProtKB-KW"/>
</dbReference>
<evidence type="ECO:0000256" key="2">
    <source>
        <dbReference type="ARBA" id="ARBA00022927"/>
    </source>
</evidence>
<dbReference type="GO" id="GO:0019787">
    <property type="term" value="F:ubiquitin-like protein transferase activity"/>
    <property type="evidence" value="ECO:0007669"/>
    <property type="project" value="InterPro"/>
</dbReference>
<organism evidence="4 5">
    <name type="scientific">Zygosaccharomyces mellis</name>
    <dbReference type="NCBI Taxonomy" id="42258"/>
    <lineage>
        <taxon>Eukaryota</taxon>
        <taxon>Fungi</taxon>
        <taxon>Dikarya</taxon>
        <taxon>Ascomycota</taxon>
        <taxon>Saccharomycotina</taxon>
        <taxon>Saccharomycetes</taxon>
        <taxon>Saccharomycetales</taxon>
        <taxon>Saccharomycetaceae</taxon>
        <taxon>Zygosaccharomyces</taxon>
    </lineage>
</organism>
<keyword evidence="5" id="KW-1185">Reference proteome</keyword>
<gene>
    <name evidence="4" type="primary">ATG10</name>
    <name evidence="4" type="ORF">ZYGM_003209</name>
</gene>
<keyword evidence="2" id="KW-0653">Protein transport</keyword>
<dbReference type="GO" id="GO:0006914">
    <property type="term" value="P:autophagy"/>
    <property type="evidence" value="ECO:0007669"/>
    <property type="project" value="UniProtKB-KW"/>
</dbReference>